<accession>A0ABX8Z3A4</accession>
<evidence type="ECO:0000313" key="2">
    <source>
        <dbReference type="Proteomes" id="UP000822862"/>
    </source>
</evidence>
<sequence length="179" mass="20297">MEIDNYIDSLNFSNELANINQMLSSAQSHVTFWGERVVTVVGYEGSTSLDKLLKKVLCSSGQRSYFDDLSTQERIAGIEITNKLKSFYEITDVKISQKNRFTRFSNTVTEFMICSFPCPFHLDALHAVEGYFLGYSKDSFIQEFGEIKTFDRYENSDGSFGSPLRIKACETAIRAKLVG</sequence>
<evidence type="ECO:0000313" key="1">
    <source>
        <dbReference type="EMBL" id="QZA58567.1"/>
    </source>
</evidence>
<organism evidence="1 2">
    <name type="scientific">Candidatus Rhabdochlamydia porcellionis</name>
    <dbReference type="NCBI Taxonomy" id="225148"/>
    <lineage>
        <taxon>Bacteria</taxon>
        <taxon>Pseudomonadati</taxon>
        <taxon>Chlamydiota</taxon>
        <taxon>Chlamydiia</taxon>
        <taxon>Parachlamydiales</taxon>
        <taxon>Candidatus Rhabdochlamydiaceae</taxon>
        <taxon>Candidatus Rhabdochlamydia</taxon>
    </lineage>
</organism>
<gene>
    <name evidence="1" type="ORF">RHAB15C_0000443</name>
</gene>
<dbReference type="RefSeq" id="WP_194844916.1">
    <property type="nucleotide sequence ID" value="NZ_CP075585.1"/>
</dbReference>
<proteinExistence type="predicted"/>
<protein>
    <submittedName>
        <fullName evidence="1">Uncharacterized protein</fullName>
    </submittedName>
</protein>
<reference evidence="1 2" key="2">
    <citation type="submission" date="2021-05" db="EMBL/GenBank/DDBJ databases">
        <title>Ecology and evolution of chlamydial symbionts of arthropods.</title>
        <authorList>
            <person name="Halter T."/>
            <person name="Sixt B.S."/>
            <person name="Toenshoff E.R."/>
            <person name="Koestlbacher S."/>
            <person name="Schulz F."/>
            <person name="Kostanjsek R."/>
            <person name="Collingro A."/>
            <person name="Hendrickx F."/>
            <person name="Horn M."/>
        </authorList>
    </citation>
    <scope>NUCLEOTIDE SEQUENCE [LARGE SCALE GENOMIC DNA]</scope>
    <source>
        <strain evidence="1 2">15C</strain>
    </source>
</reference>
<keyword evidence="2" id="KW-1185">Reference proteome</keyword>
<dbReference type="Proteomes" id="UP000822862">
    <property type="component" value="Chromosome"/>
</dbReference>
<name>A0ABX8Z3A4_9BACT</name>
<dbReference type="EMBL" id="CP075585">
    <property type="protein sequence ID" value="QZA58567.1"/>
    <property type="molecule type" value="Genomic_DNA"/>
</dbReference>
<reference evidence="1 2" key="1">
    <citation type="submission" date="2020-01" db="EMBL/GenBank/DDBJ databases">
        <authorList>
            <person name="Sixt B."/>
            <person name="Schulz F."/>
            <person name="Kostanjsek R."/>
            <person name="Koestlbacher S."/>
            <person name="Collingro A."/>
            <person name="Toenshoff E."/>
            <person name="Horn M."/>
        </authorList>
    </citation>
    <scope>NUCLEOTIDE SEQUENCE [LARGE SCALE GENOMIC DNA]</scope>
    <source>
        <strain evidence="1 2">15C</strain>
    </source>
</reference>